<dbReference type="RefSeq" id="WP_211143434.1">
    <property type="nucleotide sequence ID" value="NZ_JAEEGB010000017.1"/>
</dbReference>
<gene>
    <name evidence="1" type="ORF">I6U51_15155</name>
</gene>
<dbReference type="InterPro" id="IPR036209">
    <property type="entry name" value="YwmB-like_sf"/>
</dbReference>
<protein>
    <submittedName>
        <fullName evidence="1">YwmB family TATA-box binding protein</fullName>
    </submittedName>
</protein>
<organism evidence="1 2">
    <name type="scientific">Clostridium aciditolerans</name>
    <dbReference type="NCBI Taxonomy" id="339861"/>
    <lineage>
        <taxon>Bacteria</taxon>
        <taxon>Bacillati</taxon>
        <taxon>Bacillota</taxon>
        <taxon>Clostridia</taxon>
        <taxon>Eubacteriales</taxon>
        <taxon>Clostridiaceae</taxon>
        <taxon>Clostridium</taxon>
    </lineage>
</organism>
<comment type="caution">
    <text evidence="1">The sequence shown here is derived from an EMBL/GenBank/DDBJ whole genome shotgun (WGS) entry which is preliminary data.</text>
</comment>
<dbReference type="EMBL" id="JAEEGB010000017">
    <property type="protein sequence ID" value="MBI6874021.1"/>
    <property type="molecule type" value="Genomic_DNA"/>
</dbReference>
<keyword evidence="2" id="KW-1185">Reference proteome</keyword>
<proteinExistence type="predicted"/>
<dbReference type="AlphaFoldDB" id="A0A934M7J0"/>
<sequence>MGIILRANIMRKKIILIIILAIVGVIFSSADFPMASKDTNLFEESLMRVKGKTVEYGITSNFTTEENGEEISDYILRSLNFYDGLNKSILKNGKVYCVEFEKNDVSGYIETTTYENHNFVTVNIVKKDDKNDLEDLKNKIHDCLKNKQIHAKYFQYLKAKIPSDNIADANKEILMLLKKYKASNINTIELENGYSTTAYTRNYDSTQSDGKSIDFNYAVCKYSSGSYIIIGTPEIIVTY</sequence>
<reference evidence="1" key="1">
    <citation type="submission" date="2020-12" db="EMBL/GenBank/DDBJ databases">
        <title>Clostridium thailandense sp. nov., a novel acetogenic bacterium isolated from peat land soil in Thailand.</title>
        <authorList>
            <person name="Chaikitkaew S."/>
            <person name="Birkeland N.K."/>
        </authorList>
    </citation>
    <scope>NUCLEOTIDE SEQUENCE</scope>
    <source>
        <strain evidence="1">DSM 17425</strain>
    </source>
</reference>
<name>A0A934M7J0_9CLOT</name>
<dbReference type="Proteomes" id="UP000622687">
    <property type="component" value="Unassembled WGS sequence"/>
</dbReference>
<dbReference type="Gene3D" id="3.30.360.40">
    <property type="entry name" value="YwmB-like"/>
    <property type="match status" value="1"/>
</dbReference>
<evidence type="ECO:0000313" key="2">
    <source>
        <dbReference type="Proteomes" id="UP000622687"/>
    </source>
</evidence>
<dbReference type="Pfam" id="PF08680">
    <property type="entry name" value="DUF1779"/>
    <property type="match status" value="1"/>
</dbReference>
<dbReference type="SUPFAM" id="SSF143842">
    <property type="entry name" value="YwmB-like"/>
    <property type="match status" value="1"/>
</dbReference>
<accession>A0A934M7J0</accession>
<evidence type="ECO:0000313" key="1">
    <source>
        <dbReference type="EMBL" id="MBI6874021.1"/>
    </source>
</evidence>
<dbReference type="InterPro" id="IPR014794">
    <property type="entry name" value="DUF1779"/>
</dbReference>